<evidence type="ECO:0000256" key="6">
    <source>
        <dbReference type="ARBA" id="ARBA00022832"/>
    </source>
</evidence>
<dbReference type="STRING" id="870435.A0A0C3PZC4"/>
<proteinExistence type="inferred from homology"/>
<evidence type="ECO:0000256" key="5">
    <source>
        <dbReference type="ARBA" id="ARBA00022801"/>
    </source>
</evidence>
<dbReference type="GO" id="GO:0008474">
    <property type="term" value="F:palmitoyl-(protein) hydrolase activity"/>
    <property type="evidence" value="ECO:0007669"/>
    <property type="project" value="UniProtKB-EC"/>
</dbReference>
<comment type="catalytic activity">
    <reaction evidence="9">
        <text>S-hexadecanoyl-L-cysteinyl-[protein] + H2O = L-cysteinyl-[protein] + hexadecanoate + H(+)</text>
        <dbReference type="Rhea" id="RHEA:19233"/>
        <dbReference type="Rhea" id="RHEA-COMP:10131"/>
        <dbReference type="Rhea" id="RHEA-COMP:11032"/>
        <dbReference type="ChEBI" id="CHEBI:7896"/>
        <dbReference type="ChEBI" id="CHEBI:15377"/>
        <dbReference type="ChEBI" id="CHEBI:15378"/>
        <dbReference type="ChEBI" id="CHEBI:29950"/>
        <dbReference type="ChEBI" id="CHEBI:74151"/>
        <dbReference type="EC" id="3.1.2.22"/>
    </reaction>
</comment>
<protein>
    <recommendedName>
        <fullName evidence="3">Acyl-protein thioesterase 1</fullName>
        <ecNumber evidence="2">3.1.2.22</ecNumber>
    </recommendedName>
    <alternativeName>
        <fullName evidence="8">Palmitoyl-protein hydrolase</fullName>
    </alternativeName>
</protein>
<dbReference type="Pfam" id="PF02230">
    <property type="entry name" value="Abhydrolase_2"/>
    <property type="match status" value="1"/>
</dbReference>
<evidence type="ECO:0000256" key="4">
    <source>
        <dbReference type="ARBA" id="ARBA00022487"/>
    </source>
</evidence>
<evidence type="ECO:0000256" key="3">
    <source>
        <dbReference type="ARBA" id="ARBA00014923"/>
    </source>
</evidence>
<evidence type="ECO:0000256" key="2">
    <source>
        <dbReference type="ARBA" id="ARBA00012423"/>
    </source>
</evidence>
<evidence type="ECO:0000256" key="7">
    <source>
        <dbReference type="ARBA" id="ARBA00029392"/>
    </source>
</evidence>
<keyword evidence="12" id="KW-1185">Reference proteome</keyword>
<evidence type="ECO:0000256" key="9">
    <source>
        <dbReference type="ARBA" id="ARBA00047337"/>
    </source>
</evidence>
<evidence type="ECO:0000313" key="12">
    <source>
        <dbReference type="Proteomes" id="UP000054217"/>
    </source>
</evidence>
<dbReference type="HOGENOM" id="CLU_049413_3_8_1"/>
<gene>
    <name evidence="11" type="ORF">M404DRAFT_928750</name>
</gene>
<dbReference type="EC" id="3.1.2.22" evidence="2"/>
<keyword evidence="5" id="KW-0378">Hydrolase</keyword>
<reference evidence="11 12" key="1">
    <citation type="submission" date="2014-04" db="EMBL/GenBank/DDBJ databases">
        <authorList>
            <consortium name="DOE Joint Genome Institute"/>
            <person name="Kuo A."/>
            <person name="Kohler A."/>
            <person name="Costa M.D."/>
            <person name="Nagy L.G."/>
            <person name="Floudas D."/>
            <person name="Copeland A."/>
            <person name="Barry K.W."/>
            <person name="Cichocki N."/>
            <person name="Veneault-Fourrey C."/>
            <person name="LaButti K."/>
            <person name="Lindquist E.A."/>
            <person name="Lipzen A."/>
            <person name="Lundell T."/>
            <person name="Morin E."/>
            <person name="Murat C."/>
            <person name="Sun H."/>
            <person name="Tunlid A."/>
            <person name="Henrissat B."/>
            <person name="Grigoriev I.V."/>
            <person name="Hibbett D.S."/>
            <person name="Martin F."/>
            <person name="Nordberg H.P."/>
            <person name="Cantor M.N."/>
            <person name="Hua S.X."/>
        </authorList>
    </citation>
    <scope>NUCLEOTIDE SEQUENCE [LARGE SCALE GENOMIC DNA]</scope>
    <source>
        <strain evidence="11 12">Marx 270</strain>
    </source>
</reference>
<dbReference type="InParanoid" id="A0A0C3PZC4"/>
<dbReference type="GO" id="GO:0005737">
    <property type="term" value="C:cytoplasm"/>
    <property type="evidence" value="ECO:0007669"/>
    <property type="project" value="TreeGrafter"/>
</dbReference>
<dbReference type="GO" id="GO:0006631">
    <property type="term" value="P:fatty acid metabolic process"/>
    <property type="evidence" value="ECO:0007669"/>
    <property type="project" value="UniProtKB-KW"/>
</dbReference>
<dbReference type="SUPFAM" id="SSF53474">
    <property type="entry name" value="alpha/beta-Hydrolases"/>
    <property type="match status" value="1"/>
</dbReference>
<dbReference type="Gene3D" id="3.40.50.1820">
    <property type="entry name" value="alpha/beta hydrolase"/>
    <property type="match status" value="1"/>
</dbReference>
<dbReference type="FunCoup" id="A0A0C3PZC4">
    <property type="interactions" value="390"/>
</dbReference>
<evidence type="ECO:0000313" key="11">
    <source>
        <dbReference type="EMBL" id="KIO14749.1"/>
    </source>
</evidence>
<dbReference type="Proteomes" id="UP000054217">
    <property type="component" value="Unassembled WGS sequence"/>
</dbReference>
<evidence type="ECO:0000256" key="8">
    <source>
        <dbReference type="ARBA" id="ARBA00031195"/>
    </source>
</evidence>
<keyword evidence="6" id="KW-0443">Lipid metabolism</keyword>
<reference evidence="12" key="2">
    <citation type="submission" date="2015-01" db="EMBL/GenBank/DDBJ databases">
        <title>Evolutionary Origins and Diversification of the Mycorrhizal Mutualists.</title>
        <authorList>
            <consortium name="DOE Joint Genome Institute"/>
            <consortium name="Mycorrhizal Genomics Consortium"/>
            <person name="Kohler A."/>
            <person name="Kuo A."/>
            <person name="Nagy L.G."/>
            <person name="Floudas D."/>
            <person name="Copeland A."/>
            <person name="Barry K.W."/>
            <person name="Cichocki N."/>
            <person name="Veneault-Fourrey C."/>
            <person name="LaButti K."/>
            <person name="Lindquist E.A."/>
            <person name="Lipzen A."/>
            <person name="Lundell T."/>
            <person name="Morin E."/>
            <person name="Murat C."/>
            <person name="Riley R."/>
            <person name="Ohm R."/>
            <person name="Sun H."/>
            <person name="Tunlid A."/>
            <person name="Henrissat B."/>
            <person name="Grigoriev I.V."/>
            <person name="Hibbett D.S."/>
            <person name="Martin F."/>
        </authorList>
    </citation>
    <scope>NUCLEOTIDE SEQUENCE [LARGE SCALE GENOMIC DNA]</scope>
    <source>
        <strain evidence="12">Marx 270</strain>
    </source>
</reference>
<organism evidence="11 12">
    <name type="scientific">Pisolithus tinctorius Marx 270</name>
    <dbReference type="NCBI Taxonomy" id="870435"/>
    <lineage>
        <taxon>Eukaryota</taxon>
        <taxon>Fungi</taxon>
        <taxon>Dikarya</taxon>
        <taxon>Basidiomycota</taxon>
        <taxon>Agaricomycotina</taxon>
        <taxon>Agaricomycetes</taxon>
        <taxon>Agaricomycetidae</taxon>
        <taxon>Boletales</taxon>
        <taxon>Sclerodermatineae</taxon>
        <taxon>Pisolithaceae</taxon>
        <taxon>Pisolithus</taxon>
    </lineage>
</organism>
<dbReference type="InterPro" id="IPR029058">
    <property type="entry name" value="AB_hydrolase_fold"/>
</dbReference>
<comment type="similarity">
    <text evidence="1">Belongs to the AB hydrolase superfamily. AB hydrolase 2 family.</text>
</comment>
<dbReference type="PANTHER" id="PTHR10655:SF17">
    <property type="entry name" value="LYSOPHOSPHOLIPASE-LIKE PROTEIN 1"/>
    <property type="match status" value="1"/>
</dbReference>
<evidence type="ECO:0000256" key="1">
    <source>
        <dbReference type="ARBA" id="ARBA00006499"/>
    </source>
</evidence>
<dbReference type="InterPro" id="IPR003140">
    <property type="entry name" value="PLipase/COase/thioEstase"/>
</dbReference>
<evidence type="ECO:0000259" key="10">
    <source>
        <dbReference type="Pfam" id="PF02230"/>
    </source>
</evidence>
<dbReference type="InterPro" id="IPR050565">
    <property type="entry name" value="LYPA1-2/EST-like"/>
</dbReference>
<comment type="function">
    <text evidence="7">Hydrolyzes fatty acids from S-acylated cysteine residues in proteins with a strong preference for palmitoylated G-alpha proteins over other acyl substrates. Mediates the deacylation of G-alpha proteins such as GPA1 in vivo, but has weak or no activity toward palmitoylated Ras proteins. Has weak lysophospholipase activity in vitro; however such activity may not exist in vivo.</text>
</comment>
<accession>A0A0C3PZC4</accession>
<dbReference type="GO" id="GO:0052689">
    <property type="term" value="F:carboxylic ester hydrolase activity"/>
    <property type="evidence" value="ECO:0007669"/>
    <property type="project" value="UniProtKB-KW"/>
</dbReference>
<name>A0A0C3PZC4_PISTI</name>
<dbReference type="PANTHER" id="PTHR10655">
    <property type="entry name" value="LYSOPHOSPHOLIPASE-RELATED"/>
    <property type="match status" value="1"/>
</dbReference>
<keyword evidence="4" id="KW-0719">Serine esterase</keyword>
<sequence length="221" mass="23844">MSTPLIVQAVKRHTATVIFVHGLGDPGDGLLHVAQRLGKDPQLQHTKWILPRAPTRAVTVNNGLRMLSWFDIYGFSASSKEDPLIEEETKAGVDASRIVLGGFSQGGAMSLLTGLTSPVKLGGLVALSGWLPIRDEIKKLALHTPSLPIFMGHGAEDPIVPVSIAELSARYLSEEFGVASQEKIGEPGLKFKEYPGLGHELSEQELKDVAAFLRHVVPESQ</sequence>
<dbReference type="EMBL" id="KN831944">
    <property type="protein sequence ID" value="KIO14749.1"/>
    <property type="molecule type" value="Genomic_DNA"/>
</dbReference>
<dbReference type="AlphaFoldDB" id="A0A0C3PZC4"/>
<keyword evidence="6" id="KW-0276">Fatty acid metabolism</keyword>
<dbReference type="OrthoDB" id="2418081at2759"/>
<feature type="domain" description="Phospholipase/carboxylesterase/thioesterase" evidence="10">
    <location>
        <begin position="4"/>
        <end position="215"/>
    </location>
</feature>